<dbReference type="HOGENOM" id="CLU_1441944_0_0_1"/>
<evidence type="ECO:0000256" key="2">
    <source>
        <dbReference type="ARBA" id="ARBA00022898"/>
    </source>
</evidence>
<dbReference type="OrthoDB" id="10487244at2759"/>
<dbReference type="InterPro" id="IPR000277">
    <property type="entry name" value="Cys/Met-Metab_PyrdxlP-dep_enz"/>
</dbReference>
<comment type="cofactor">
    <cofactor evidence="1 3">
        <name>pyridoxal 5'-phosphate</name>
        <dbReference type="ChEBI" id="CHEBI:597326"/>
    </cofactor>
</comment>
<accession>A0A0D0A7D6</accession>
<dbReference type="AlphaFoldDB" id="A0A0D0A7D6"/>
<evidence type="ECO:0000256" key="1">
    <source>
        <dbReference type="ARBA" id="ARBA00001933"/>
    </source>
</evidence>
<dbReference type="Gene3D" id="3.90.1150.10">
    <property type="entry name" value="Aspartate Aminotransferase, domain 1"/>
    <property type="match status" value="1"/>
</dbReference>
<organism evidence="4 5">
    <name type="scientific">Suillus luteus UH-Slu-Lm8-n1</name>
    <dbReference type="NCBI Taxonomy" id="930992"/>
    <lineage>
        <taxon>Eukaryota</taxon>
        <taxon>Fungi</taxon>
        <taxon>Dikarya</taxon>
        <taxon>Basidiomycota</taxon>
        <taxon>Agaricomycotina</taxon>
        <taxon>Agaricomycetes</taxon>
        <taxon>Agaricomycetidae</taxon>
        <taxon>Boletales</taxon>
        <taxon>Suillineae</taxon>
        <taxon>Suillaceae</taxon>
        <taxon>Suillus</taxon>
    </lineage>
</organism>
<evidence type="ECO:0000256" key="3">
    <source>
        <dbReference type="RuleBase" id="RU362118"/>
    </source>
</evidence>
<proteinExistence type="inferred from homology"/>
<dbReference type="InterPro" id="IPR015422">
    <property type="entry name" value="PyrdxlP-dep_Trfase_small"/>
</dbReference>
<dbReference type="InterPro" id="IPR015424">
    <property type="entry name" value="PyrdxlP-dep_Trfase"/>
</dbReference>
<dbReference type="GO" id="GO:0019346">
    <property type="term" value="P:transsulfuration"/>
    <property type="evidence" value="ECO:0007669"/>
    <property type="project" value="InterPro"/>
</dbReference>
<dbReference type="Pfam" id="PF01053">
    <property type="entry name" value="Cys_Met_Meta_PP"/>
    <property type="match status" value="1"/>
</dbReference>
<dbReference type="Proteomes" id="UP000054485">
    <property type="component" value="Unassembled WGS sequence"/>
</dbReference>
<comment type="similarity">
    <text evidence="3">Belongs to the trans-sulfuration enzymes family.</text>
</comment>
<protein>
    <submittedName>
        <fullName evidence="4">Unplaced genomic scaffold CY34scaffold_687, whole genome shotgun sequence</fullName>
    </submittedName>
</protein>
<gene>
    <name evidence="4" type="ORF">CY34DRAFT_661983</name>
</gene>
<dbReference type="InParanoid" id="A0A0D0A7D6"/>
<dbReference type="SUPFAM" id="SSF53383">
    <property type="entry name" value="PLP-dependent transferases"/>
    <property type="match status" value="1"/>
</dbReference>
<dbReference type="STRING" id="930992.A0A0D0A7D6"/>
<reference evidence="5" key="2">
    <citation type="submission" date="2015-01" db="EMBL/GenBank/DDBJ databases">
        <title>Evolutionary Origins and Diversification of the Mycorrhizal Mutualists.</title>
        <authorList>
            <consortium name="DOE Joint Genome Institute"/>
            <consortium name="Mycorrhizal Genomics Consortium"/>
            <person name="Kohler A."/>
            <person name="Kuo A."/>
            <person name="Nagy L.G."/>
            <person name="Floudas D."/>
            <person name="Copeland A."/>
            <person name="Barry K.W."/>
            <person name="Cichocki N."/>
            <person name="Veneault-Fourrey C."/>
            <person name="LaButti K."/>
            <person name="Lindquist E.A."/>
            <person name="Lipzen A."/>
            <person name="Lundell T."/>
            <person name="Morin E."/>
            <person name="Murat C."/>
            <person name="Riley R."/>
            <person name="Ohm R."/>
            <person name="Sun H."/>
            <person name="Tunlid A."/>
            <person name="Henrissat B."/>
            <person name="Grigoriev I.V."/>
            <person name="Hibbett D.S."/>
            <person name="Martin F."/>
        </authorList>
    </citation>
    <scope>NUCLEOTIDE SEQUENCE [LARGE SCALE GENOMIC DNA]</scope>
    <source>
        <strain evidence="5">UH-Slu-Lm8-n1</strain>
    </source>
</reference>
<dbReference type="EMBL" id="KN835818">
    <property type="protein sequence ID" value="KIK34054.1"/>
    <property type="molecule type" value="Genomic_DNA"/>
</dbReference>
<evidence type="ECO:0000313" key="5">
    <source>
        <dbReference type="Proteomes" id="UP000054485"/>
    </source>
</evidence>
<evidence type="ECO:0000313" key="4">
    <source>
        <dbReference type="EMBL" id="KIK34054.1"/>
    </source>
</evidence>
<dbReference type="GO" id="GO:0030170">
    <property type="term" value="F:pyridoxal phosphate binding"/>
    <property type="evidence" value="ECO:0007669"/>
    <property type="project" value="InterPro"/>
</dbReference>
<sequence length="188" mass="20327">MISYIFFQSGKNAILAESTAPSSPLDMSKPCHAESATANSRGSRRILVSLHRLKARLLLGTRWTPGYLGYCRCMESSNDLREHFHSTLPSSSPALVSFRVRSARSALLPKLKLFALAESLGGVESLAKLPMRTTQASIQPAEREGLGIEKIDLVEDLRCALEGLEDEVSGLLTPSDVSDNGNGANGLR</sequence>
<name>A0A0D0A7D6_9AGAM</name>
<keyword evidence="2 3" id="KW-0663">Pyridoxal phosphate</keyword>
<reference evidence="4 5" key="1">
    <citation type="submission" date="2014-04" db="EMBL/GenBank/DDBJ databases">
        <authorList>
            <consortium name="DOE Joint Genome Institute"/>
            <person name="Kuo A."/>
            <person name="Ruytinx J."/>
            <person name="Rineau F."/>
            <person name="Colpaert J."/>
            <person name="Kohler A."/>
            <person name="Nagy L.G."/>
            <person name="Floudas D."/>
            <person name="Copeland A."/>
            <person name="Barry K.W."/>
            <person name="Cichocki N."/>
            <person name="Veneault-Fourrey C."/>
            <person name="LaButti K."/>
            <person name="Lindquist E.A."/>
            <person name="Lipzen A."/>
            <person name="Lundell T."/>
            <person name="Morin E."/>
            <person name="Murat C."/>
            <person name="Sun H."/>
            <person name="Tunlid A."/>
            <person name="Henrissat B."/>
            <person name="Grigoriev I.V."/>
            <person name="Hibbett D.S."/>
            <person name="Martin F."/>
            <person name="Nordberg H.P."/>
            <person name="Cantor M.N."/>
            <person name="Hua S.X."/>
        </authorList>
    </citation>
    <scope>NUCLEOTIDE SEQUENCE [LARGE SCALE GENOMIC DNA]</scope>
    <source>
        <strain evidence="4 5">UH-Slu-Lm8-n1</strain>
    </source>
</reference>
<keyword evidence="5" id="KW-1185">Reference proteome</keyword>